<organism evidence="3 4">
    <name type="scientific">Linnemannia gamsii</name>
    <dbReference type="NCBI Taxonomy" id="64522"/>
    <lineage>
        <taxon>Eukaryota</taxon>
        <taxon>Fungi</taxon>
        <taxon>Fungi incertae sedis</taxon>
        <taxon>Mucoromycota</taxon>
        <taxon>Mortierellomycotina</taxon>
        <taxon>Mortierellomycetes</taxon>
        <taxon>Mortierellales</taxon>
        <taxon>Mortierellaceae</taxon>
        <taxon>Linnemannia</taxon>
    </lineage>
</organism>
<evidence type="ECO:0000256" key="1">
    <source>
        <dbReference type="SAM" id="MobiDB-lite"/>
    </source>
</evidence>
<evidence type="ECO:0000256" key="2">
    <source>
        <dbReference type="SAM" id="SignalP"/>
    </source>
</evidence>
<keyword evidence="2" id="KW-0732">Signal</keyword>
<keyword evidence="4" id="KW-1185">Reference proteome</keyword>
<protein>
    <submittedName>
        <fullName evidence="3">Uncharacterized protein</fullName>
    </submittedName>
</protein>
<dbReference type="Proteomes" id="UP001194696">
    <property type="component" value="Unassembled WGS sequence"/>
</dbReference>
<accession>A0ABQ7JXN4</accession>
<evidence type="ECO:0000313" key="3">
    <source>
        <dbReference type="EMBL" id="KAG0287261.1"/>
    </source>
</evidence>
<feature type="compositionally biased region" description="Polar residues" evidence="1">
    <location>
        <begin position="56"/>
        <end position="67"/>
    </location>
</feature>
<feature type="signal peptide" evidence="2">
    <location>
        <begin position="1"/>
        <end position="20"/>
    </location>
</feature>
<reference evidence="3 4" key="1">
    <citation type="journal article" date="2020" name="Fungal Divers.">
        <title>Resolving the Mortierellaceae phylogeny through synthesis of multi-gene phylogenetics and phylogenomics.</title>
        <authorList>
            <person name="Vandepol N."/>
            <person name="Liber J."/>
            <person name="Desiro A."/>
            <person name="Na H."/>
            <person name="Kennedy M."/>
            <person name="Barry K."/>
            <person name="Grigoriev I.V."/>
            <person name="Miller A.N."/>
            <person name="O'Donnell K."/>
            <person name="Stajich J.E."/>
            <person name="Bonito G."/>
        </authorList>
    </citation>
    <scope>NUCLEOTIDE SEQUENCE [LARGE SCALE GENOMIC DNA]</scope>
    <source>
        <strain evidence="3 4">AD045</strain>
    </source>
</reference>
<comment type="caution">
    <text evidence="3">The sequence shown here is derived from an EMBL/GenBank/DDBJ whole genome shotgun (WGS) entry which is preliminary data.</text>
</comment>
<sequence>MKLSFALSAVAALAAAVVSAAPVSSNETVHAVDPNGNLQWMRPGMPTAKPIPESQRIGNPKNSTSPLRGSLPCRSITLVWEIQDWSWGRDEDTLHRFFLQVDAGGGYLGKTNLVSTTGDHTNGYFNSIRSLDEKWSVTHHGYYEPIRVSLWANGINHYYYGGNSQWGEWTNDGGKGRHWYAEMEFWDCIPWYN</sequence>
<feature type="region of interest" description="Disordered" evidence="1">
    <location>
        <begin position="33"/>
        <end position="68"/>
    </location>
</feature>
<dbReference type="EMBL" id="JAAAIM010000505">
    <property type="protein sequence ID" value="KAG0287261.1"/>
    <property type="molecule type" value="Genomic_DNA"/>
</dbReference>
<feature type="chain" id="PRO_5046142514" evidence="2">
    <location>
        <begin position="21"/>
        <end position="193"/>
    </location>
</feature>
<gene>
    <name evidence="3" type="ORF">BGZ96_008801</name>
</gene>
<proteinExistence type="predicted"/>
<evidence type="ECO:0000313" key="4">
    <source>
        <dbReference type="Proteomes" id="UP001194696"/>
    </source>
</evidence>
<name>A0ABQ7JXN4_9FUNG</name>